<protein>
    <submittedName>
        <fullName evidence="3">M14 family zinc carboxypeptidase</fullName>
    </submittedName>
</protein>
<evidence type="ECO:0000256" key="1">
    <source>
        <dbReference type="PROSITE-ProRule" id="PRU01379"/>
    </source>
</evidence>
<gene>
    <name evidence="3" type="ORF">ACFOHL_03780</name>
</gene>
<keyword evidence="3" id="KW-0645">Protease</keyword>
<evidence type="ECO:0000259" key="2">
    <source>
        <dbReference type="PROSITE" id="PS52035"/>
    </source>
</evidence>
<comment type="caution">
    <text evidence="1">Lacks conserved residue(s) required for the propagation of feature annotation.</text>
</comment>
<dbReference type="GO" id="GO:0004180">
    <property type="term" value="F:carboxypeptidase activity"/>
    <property type="evidence" value="ECO:0007669"/>
    <property type="project" value="UniProtKB-KW"/>
</dbReference>
<keyword evidence="3" id="KW-0378">Hydrolase</keyword>
<comment type="similarity">
    <text evidence="1">Belongs to the peptidase M14 family.</text>
</comment>
<sequence length="447" mass="49892">MQTHLLVQSYLQDLYAKKNDPLRKAHIYPDDVEACISNIGAGYISHTVVGHSYESRPIHLISMGTGDFRIFAWSQMHGDEPTATASLIDFIEFVDSKTGREWFQLWKDKITLYLLPMLNPDGAAANTRENAQGMDINRDAKALQTPEGVVLNRLISSLQANLAFNLHDQNRHYTAGIGGKETLLAVMAPPPDENKTLTSARLASMQYIGSIVCELTDYIEGKIARYDDSYSYRSFGDFTASQNIPCMLIESGTEKDDPFRQQARKLNFLALSHATQIVAKKAPLDGKEKHYHNLPDNEEYGVIDVIFRGVNFFNDNDPTKSYLADIGLIVDENSADNRVFAVGDLSRTRAYREINCQGLHFVPGKTYQFAKQATLKKQAYLSLLKDGYLCFDNESHELNNQSCLPMVFSSNIEHSECCCKVNASATFGLASSTGMKLAVINAHIVEC</sequence>
<keyword evidence="4" id="KW-1185">Reference proteome</keyword>
<dbReference type="Proteomes" id="UP001595478">
    <property type="component" value="Unassembled WGS sequence"/>
</dbReference>
<dbReference type="Gene3D" id="3.40.630.10">
    <property type="entry name" value="Zn peptidases"/>
    <property type="match status" value="1"/>
</dbReference>
<dbReference type="InterPro" id="IPR000834">
    <property type="entry name" value="Peptidase_M14"/>
</dbReference>
<dbReference type="SUPFAM" id="SSF53187">
    <property type="entry name" value="Zn-dependent exopeptidases"/>
    <property type="match status" value="1"/>
</dbReference>
<proteinExistence type="inferred from homology"/>
<evidence type="ECO:0000313" key="3">
    <source>
        <dbReference type="EMBL" id="MFC3120729.1"/>
    </source>
</evidence>
<dbReference type="RefSeq" id="WP_376918859.1">
    <property type="nucleotide sequence ID" value="NZ_JBHRSW010000005.1"/>
</dbReference>
<accession>A0ABV7FMZ7</accession>
<organism evidence="3 4">
    <name type="scientific">Agaribacter flavus</name>
    <dbReference type="NCBI Taxonomy" id="1902781"/>
    <lineage>
        <taxon>Bacteria</taxon>
        <taxon>Pseudomonadati</taxon>
        <taxon>Pseudomonadota</taxon>
        <taxon>Gammaproteobacteria</taxon>
        <taxon>Alteromonadales</taxon>
        <taxon>Alteromonadaceae</taxon>
        <taxon>Agaribacter</taxon>
    </lineage>
</organism>
<evidence type="ECO:0000313" key="4">
    <source>
        <dbReference type="Proteomes" id="UP001595478"/>
    </source>
</evidence>
<dbReference type="PROSITE" id="PS52035">
    <property type="entry name" value="PEPTIDASE_M14"/>
    <property type="match status" value="1"/>
</dbReference>
<keyword evidence="3" id="KW-0121">Carboxypeptidase</keyword>
<dbReference type="Pfam" id="PF00246">
    <property type="entry name" value="Peptidase_M14"/>
    <property type="match status" value="1"/>
</dbReference>
<name>A0ABV7FMZ7_9ALTE</name>
<reference evidence="4" key="1">
    <citation type="journal article" date="2019" name="Int. J. Syst. Evol. Microbiol.">
        <title>The Global Catalogue of Microorganisms (GCM) 10K type strain sequencing project: providing services to taxonomists for standard genome sequencing and annotation.</title>
        <authorList>
            <consortium name="The Broad Institute Genomics Platform"/>
            <consortium name="The Broad Institute Genome Sequencing Center for Infectious Disease"/>
            <person name="Wu L."/>
            <person name="Ma J."/>
        </authorList>
    </citation>
    <scope>NUCLEOTIDE SEQUENCE [LARGE SCALE GENOMIC DNA]</scope>
    <source>
        <strain evidence="4">KCTC 52473</strain>
    </source>
</reference>
<comment type="caution">
    <text evidence="3">The sequence shown here is derived from an EMBL/GenBank/DDBJ whole genome shotgun (WGS) entry which is preliminary data.</text>
</comment>
<feature type="domain" description="Peptidase M14" evidence="2">
    <location>
        <begin position="18"/>
        <end position="266"/>
    </location>
</feature>
<dbReference type="EMBL" id="JBHRSW010000005">
    <property type="protein sequence ID" value="MFC3120729.1"/>
    <property type="molecule type" value="Genomic_DNA"/>
</dbReference>